<accession>A0A818N2A9</accession>
<reference evidence="2" key="1">
    <citation type="submission" date="2021-02" db="EMBL/GenBank/DDBJ databases">
        <authorList>
            <person name="Nowell W R."/>
        </authorList>
    </citation>
    <scope>NUCLEOTIDE SEQUENCE</scope>
</reference>
<evidence type="ECO:0000313" key="2">
    <source>
        <dbReference type="EMBL" id="CAF3599242.1"/>
    </source>
</evidence>
<evidence type="ECO:0000259" key="1">
    <source>
        <dbReference type="Pfam" id="PF16507"/>
    </source>
</evidence>
<dbReference type="GO" id="GO:0005634">
    <property type="term" value="C:nucleus"/>
    <property type="evidence" value="ECO:0007669"/>
    <property type="project" value="TreeGrafter"/>
</dbReference>
<sequence length="876" mass="102088">MNSLQKPNIYNEYSPFNESIKQYGLDLFDEIRENLSRTIQLGELNPGLLTWSRKLTEFILKYGFYFSKVDHLKLINLYLSILSITDLNYIYVQLCFDMLRHLLRKTRLITRDDLEIDWRVLYYWARLINDNHDKIHGLVILPSYIDGSLALCVTRCSPYFSAMATQEVLDELRPQMCPMGGSFAGVMRMFSYFLPVNLPPNLHYQGFQIWLSKFFNIWQNIYNQDVWRTRPIDIFSSVAWHNIGYIDWEPWMSQIFTRILRGFSLPMGKLQETPQRYPHFVPEVAKWIVAMIGNRSSCLQYLNYMETAVEACHYLSILRPELIIPCIIEKHFLAIDNITEPHRFTSIITCLTHIARQIVQQTPSYSQGQTYVLPLLISVLPGIDLNDFKKTSVTLEFLDTMLMQITCIDCSSAVNIRTDLTEIEREVCLSTSKFEDFINEFLNRIFHIIEILSAEISDAVTTDANDNKLDIDIQPKVTSIIFNIVQQCSSPIFQKIREKIMNFLRSQCLSPKVRDIASGLVRALVKGNPMETLKYLLPEICKSIENKFNNSESTLLTDYKDDIELTWYLVVFAELLRARGDVLLIYKQLITPVFHQCIQIVNKDSYRAVATAAINLLESLSCSYSIDYRLLVINSDESFDNFLPIRLWGQSVDIDKVQPQFHIPSIDEIDFVYEFVETFLYPELARLNEKGLKMSNNERLRSLTIIRSIAVGVFCFVPPIESKEVQNLMIQSMVPHYSKYQIRLSKYSTKLKCRENLRLRLFIDIGLLLDKLVENHSDDVLSIQKALGLYRLISSYYGIYKHGIYDLSKDFGSQKKLLKNKLWGERQNLRFLIIREMALKIKELETKGNYGSLNEINKEIIFKLFELSINRYSEVG</sequence>
<organism evidence="2 3">
    <name type="scientific">Adineta steineri</name>
    <dbReference type="NCBI Taxonomy" id="433720"/>
    <lineage>
        <taxon>Eukaryota</taxon>
        <taxon>Metazoa</taxon>
        <taxon>Spiralia</taxon>
        <taxon>Gnathifera</taxon>
        <taxon>Rotifera</taxon>
        <taxon>Eurotatoria</taxon>
        <taxon>Bdelloidea</taxon>
        <taxon>Adinetida</taxon>
        <taxon>Adinetidae</taxon>
        <taxon>Adineta</taxon>
    </lineage>
</organism>
<dbReference type="InterPro" id="IPR016024">
    <property type="entry name" value="ARM-type_fold"/>
</dbReference>
<dbReference type="InterPro" id="IPR032430">
    <property type="entry name" value="Blm10_mid"/>
</dbReference>
<dbReference type="AlphaFoldDB" id="A0A818N2A9"/>
<dbReference type="InterPro" id="IPR011989">
    <property type="entry name" value="ARM-like"/>
</dbReference>
<dbReference type="Gene3D" id="1.25.10.10">
    <property type="entry name" value="Leucine-rich Repeat Variant"/>
    <property type="match status" value="1"/>
</dbReference>
<gene>
    <name evidence="2" type="ORF">KXQ929_LOCUS5042</name>
</gene>
<evidence type="ECO:0000313" key="3">
    <source>
        <dbReference type="Proteomes" id="UP000663868"/>
    </source>
</evidence>
<dbReference type="EMBL" id="CAJOBB010000180">
    <property type="protein sequence ID" value="CAF3599242.1"/>
    <property type="molecule type" value="Genomic_DNA"/>
</dbReference>
<dbReference type="PANTHER" id="PTHR32170">
    <property type="entry name" value="PROTEASOME ACTIVATOR COMPLEX SUBUNIT 4"/>
    <property type="match status" value="1"/>
</dbReference>
<dbReference type="GO" id="GO:0010499">
    <property type="term" value="P:proteasomal ubiquitin-independent protein catabolic process"/>
    <property type="evidence" value="ECO:0007669"/>
    <property type="project" value="TreeGrafter"/>
</dbReference>
<dbReference type="Proteomes" id="UP000663868">
    <property type="component" value="Unassembled WGS sequence"/>
</dbReference>
<feature type="domain" description="Proteasome activator Blm10 middle HEAT repeats region" evidence="1">
    <location>
        <begin position="304"/>
        <end position="690"/>
    </location>
</feature>
<proteinExistence type="predicted"/>
<dbReference type="SUPFAM" id="SSF48371">
    <property type="entry name" value="ARM repeat"/>
    <property type="match status" value="1"/>
</dbReference>
<dbReference type="Pfam" id="PF16507">
    <property type="entry name" value="HEAT_PSME4_mid"/>
    <property type="match status" value="1"/>
</dbReference>
<dbReference type="PANTHER" id="PTHR32170:SF3">
    <property type="entry name" value="PROTEASOME ACTIVATOR COMPLEX SUBUNIT 4"/>
    <property type="match status" value="1"/>
</dbReference>
<name>A0A818N2A9_9BILA</name>
<dbReference type="GO" id="GO:0070628">
    <property type="term" value="F:proteasome binding"/>
    <property type="evidence" value="ECO:0007669"/>
    <property type="project" value="InterPro"/>
</dbReference>
<dbReference type="InterPro" id="IPR035309">
    <property type="entry name" value="PSME4"/>
</dbReference>
<protein>
    <recommendedName>
        <fullName evidence="1">Proteasome activator Blm10 middle HEAT repeats region domain-containing protein</fullName>
    </recommendedName>
</protein>
<comment type="caution">
    <text evidence="2">The sequence shown here is derived from an EMBL/GenBank/DDBJ whole genome shotgun (WGS) entry which is preliminary data.</text>
</comment>
<dbReference type="GO" id="GO:0005829">
    <property type="term" value="C:cytosol"/>
    <property type="evidence" value="ECO:0007669"/>
    <property type="project" value="TreeGrafter"/>
</dbReference>
<dbReference type="GO" id="GO:0016504">
    <property type="term" value="F:peptidase activator activity"/>
    <property type="evidence" value="ECO:0007669"/>
    <property type="project" value="InterPro"/>
</dbReference>